<evidence type="ECO:0000313" key="2">
    <source>
        <dbReference type="EMBL" id="MFC4709120.1"/>
    </source>
</evidence>
<gene>
    <name evidence="2" type="ORF">ACFO3L_00460</name>
</gene>
<comment type="caution">
    <text evidence="2">The sequence shown here is derived from an EMBL/GenBank/DDBJ whole genome shotgun (WGS) entry which is preliminary data.</text>
</comment>
<evidence type="ECO:0000256" key="1">
    <source>
        <dbReference type="SAM" id="Phobius"/>
    </source>
</evidence>
<keyword evidence="1" id="KW-1133">Transmembrane helix</keyword>
<keyword evidence="3" id="KW-1185">Reference proteome</keyword>
<name>A0ABV9M0P9_9ENTE</name>
<accession>A0ABV9M0P9</accession>
<organism evidence="2 3">
    <name type="scientific">Enterococcus eurekensis</name>
    <dbReference type="NCBI Taxonomy" id="1159753"/>
    <lineage>
        <taxon>Bacteria</taxon>
        <taxon>Bacillati</taxon>
        <taxon>Bacillota</taxon>
        <taxon>Bacilli</taxon>
        <taxon>Lactobacillales</taxon>
        <taxon>Enterococcaceae</taxon>
        <taxon>Enterococcus</taxon>
    </lineage>
</organism>
<proteinExistence type="predicted"/>
<dbReference type="RefSeq" id="WP_379962826.1">
    <property type="nucleotide sequence ID" value="NZ_JBHSGT010000005.1"/>
</dbReference>
<reference evidence="3" key="1">
    <citation type="journal article" date="2019" name="Int. J. Syst. Evol. Microbiol.">
        <title>The Global Catalogue of Microorganisms (GCM) 10K type strain sequencing project: providing services to taxonomists for standard genome sequencing and annotation.</title>
        <authorList>
            <consortium name="The Broad Institute Genomics Platform"/>
            <consortium name="The Broad Institute Genome Sequencing Center for Infectious Disease"/>
            <person name="Wu L."/>
            <person name="Ma J."/>
        </authorList>
    </citation>
    <scope>NUCLEOTIDE SEQUENCE [LARGE SCALE GENOMIC DNA]</scope>
    <source>
        <strain evidence="3">CGMCC 1.19061</strain>
    </source>
</reference>
<feature type="transmembrane region" description="Helical" evidence="1">
    <location>
        <begin position="31"/>
        <end position="56"/>
    </location>
</feature>
<evidence type="ECO:0000313" key="3">
    <source>
        <dbReference type="Proteomes" id="UP001596026"/>
    </source>
</evidence>
<keyword evidence="1" id="KW-0812">Transmembrane</keyword>
<protein>
    <submittedName>
        <fullName evidence="2">Uncharacterized protein</fullName>
    </submittedName>
</protein>
<keyword evidence="1" id="KW-0472">Membrane</keyword>
<dbReference type="EMBL" id="JBHSGT010000005">
    <property type="protein sequence ID" value="MFC4709120.1"/>
    <property type="molecule type" value="Genomic_DNA"/>
</dbReference>
<dbReference type="Proteomes" id="UP001596026">
    <property type="component" value="Unassembled WGS sequence"/>
</dbReference>
<sequence length="76" mass="9156">MKFYHLIGFSTLLLIVEFTLLRILKIDLSTITRWIFVLLQGFTLLFYASAILLYTIGRTRKKWVRKQQANNHYKNY</sequence>